<dbReference type="Proteomes" id="UP001234178">
    <property type="component" value="Unassembled WGS sequence"/>
</dbReference>
<organism evidence="1 2">
    <name type="scientific">Daphnia magna</name>
    <dbReference type="NCBI Taxonomy" id="35525"/>
    <lineage>
        <taxon>Eukaryota</taxon>
        <taxon>Metazoa</taxon>
        <taxon>Ecdysozoa</taxon>
        <taxon>Arthropoda</taxon>
        <taxon>Crustacea</taxon>
        <taxon>Branchiopoda</taxon>
        <taxon>Diplostraca</taxon>
        <taxon>Cladocera</taxon>
        <taxon>Anomopoda</taxon>
        <taxon>Daphniidae</taxon>
        <taxon>Daphnia</taxon>
    </lineage>
</organism>
<evidence type="ECO:0000313" key="2">
    <source>
        <dbReference type="Proteomes" id="UP001234178"/>
    </source>
</evidence>
<sequence>MREVLFQECKRIDRLHSTWNDESDLARAVSLIDVALHSGSILDRSTTNLVAHCQSMLSNCFSFSDRFFTTECRYWLSPFQVFIRQVLKMEKELYTTRLNGPLLYQKGARRRKLKKEKRYSLYFIFLKHAGENITSRWMPPAKNSKNVC</sequence>
<protein>
    <submittedName>
        <fullName evidence="1">Uncharacterized protein</fullName>
    </submittedName>
</protein>
<proteinExistence type="predicted"/>
<reference evidence="1 2" key="1">
    <citation type="journal article" date="2023" name="Nucleic Acids Res.">
        <title>The hologenome of Daphnia magna reveals possible DNA methylation and microbiome-mediated evolution of the host genome.</title>
        <authorList>
            <person name="Chaturvedi A."/>
            <person name="Li X."/>
            <person name="Dhandapani V."/>
            <person name="Marshall H."/>
            <person name="Kissane S."/>
            <person name="Cuenca-Cambronero M."/>
            <person name="Asole G."/>
            <person name="Calvet F."/>
            <person name="Ruiz-Romero M."/>
            <person name="Marangio P."/>
            <person name="Guigo R."/>
            <person name="Rago D."/>
            <person name="Mirbahai L."/>
            <person name="Eastwood N."/>
            <person name="Colbourne J.K."/>
            <person name="Zhou J."/>
            <person name="Mallon E."/>
            <person name="Orsini L."/>
        </authorList>
    </citation>
    <scope>NUCLEOTIDE SEQUENCE [LARGE SCALE GENOMIC DNA]</scope>
    <source>
        <strain evidence="1">LRV0_1</strain>
    </source>
</reference>
<comment type="caution">
    <text evidence="1">The sequence shown here is derived from an EMBL/GenBank/DDBJ whole genome shotgun (WGS) entry which is preliminary data.</text>
</comment>
<evidence type="ECO:0000313" key="1">
    <source>
        <dbReference type="EMBL" id="KAK4025557.1"/>
    </source>
</evidence>
<dbReference type="EMBL" id="JAOYFB010000038">
    <property type="protein sequence ID" value="KAK4025557.1"/>
    <property type="molecule type" value="Genomic_DNA"/>
</dbReference>
<gene>
    <name evidence="1" type="ORF">OUZ56_014620</name>
</gene>
<keyword evidence="2" id="KW-1185">Reference proteome</keyword>
<name>A0ABR0AKB4_9CRUS</name>
<accession>A0ABR0AKB4</accession>